<feature type="transmembrane region" description="Helical" evidence="6">
    <location>
        <begin position="199"/>
        <end position="221"/>
    </location>
</feature>
<evidence type="ECO:0000256" key="5">
    <source>
        <dbReference type="SAM" id="MobiDB-lite"/>
    </source>
</evidence>
<feature type="transmembrane region" description="Helical" evidence="6">
    <location>
        <begin position="412"/>
        <end position="433"/>
    </location>
</feature>
<dbReference type="AlphaFoldDB" id="A0A5D3B234"/>
<feature type="transmembrane region" description="Helical" evidence="6">
    <location>
        <begin position="564"/>
        <end position="585"/>
    </location>
</feature>
<feature type="transmembrane region" description="Helical" evidence="6">
    <location>
        <begin position="385"/>
        <end position="403"/>
    </location>
</feature>
<dbReference type="PANTHER" id="PTHR23501">
    <property type="entry name" value="MAJOR FACILITATOR SUPERFAMILY"/>
    <property type="match status" value="1"/>
</dbReference>
<dbReference type="SUPFAM" id="SSF103473">
    <property type="entry name" value="MFS general substrate transporter"/>
    <property type="match status" value="1"/>
</dbReference>
<proteinExistence type="predicted"/>
<protein>
    <recommendedName>
        <fullName evidence="7">Major facilitator superfamily (MFS) profile domain-containing protein</fullName>
    </recommendedName>
</protein>
<gene>
    <name evidence="8" type="ORF">B9479_002983</name>
</gene>
<sequence length="637" mass="68798">MSPMSTTTTIAADHDKAVLDSSPAPAAAASSGAAPVPYAAPSEASDTPEKKVKAPPKGHSGTHAPLDLPKWRFWAVFLSLMISIFLFALDQLIVATAIPKITSEFDSLSQLTWLASGFFLTLLSFNLLYAQWMNIFPSKHVIIFAVFIFEMGSLVCGVAPSMNVLIFGRAFAGLGASGIFSGGMVIIAELTPLHSRAQYFALFGVCFAIASVVGPLVGGAFADHVSWRWCFYINLPLGGVAIAALLFFQPTVAPLGRADSYKGYSKDMLMQVLKCDWVGVCISMAWAVCFILFTQWGGVTRDWSSPSVIVTIVFSAVLPPVFCVYEWYMKDLAYFRIRLLARRNVAGASIVSFCVFGLFMILVYYLSLTFQAVHNISATGAGVRLLPLILVQVVILIISSRIIPKIGRFKPVIALGPVFLSIASGLFYSISYSTPLANLYGYQVILGVGIGCCLQNVMIAVQHDLKKEPWLISLGTGMVVFGKSPLPFSSEFELTESVVGFAGRIVALSMGGSVFENMLQRHIASSVPTLDPSLLAAVVNDASAVWTVVPDDLRVPVLEAYTKALSQVFVIGLPLSLIALGGAFVMKNDRMASKEEEEKEKEEVKARQGDEEQRVSGEGEAPAKRESEESSEVAQKA</sequence>
<feature type="transmembrane region" description="Helical" evidence="6">
    <location>
        <begin position="277"/>
        <end position="297"/>
    </location>
</feature>
<dbReference type="Pfam" id="PF07690">
    <property type="entry name" value="MFS_1"/>
    <property type="match status" value="1"/>
</dbReference>
<dbReference type="GO" id="GO:0022857">
    <property type="term" value="F:transmembrane transporter activity"/>
    <property type="evidence" value="ECO:0007669"/>
    <property type="project" value="InterPro"/>
</dbReference>
<evidence type="ECO:0000313" key="9">
    <source>
        <dbReference type="Proteomes" id="UP000322245"/>
    </source>
</evidence>
<name>A0A5D3B234_9TREE</name>
<dbReference type="CDD" id="cd17502">
    <property type="entry name" value="MFS_Azr1_MDR_like"/>
    <property type="match status" value="1"/>
</dbReference>
<dbReference type="PANTHER" id="PTHR23501:SF198">
    <property type="entry name" value="AZOLE RESISTANCE PROTEIN 1-RELATED"/>
    <property type="match status" value="1"/>
</dbReference>
<feature type="transmembrane region" description="Helical" evidence="6">
    <location>
        <begin position="345"/>
        <end position="365"/>
    </location>
</feature>
<feature type="region of interest" description="Disordered" evidence="5">
    <location>
        <begin position="1"/>
        <end position="61"/>
    </location>
</feature>
<dbReference type="InterPro" id="IPR036259">
    <property type="entry name" value="MFS_trans_sf"/>
</dbReference>
<dbReference type="InterPro" id="IPR011701">
    <property type="entry name" value="MFS"/>
</dbReference>
<feature type="compositionally biased region" description="Basic and acidic residues" evidence="5">
    <location>
        <begin position="591"/>
        <end position="628"/>
    </location>
</feature>
<feature type="domain" description="Major facilitator superfamily (MFS) profile" evidence="7">
    <location>
        <begin position="76"/>
        <end position="591"/>
    </location>
</feature>
<evidence type="ECO:0000259" key="7">
    <source>
        <dbReference type="PROSITE" id="PS50850"/>
    </source>
</evidence>
<evidence type="ECO:0000256" key="1">
    <source>
        <dbReference type="ARBA" id="ARBA00004141"/>
    </source>
</evidence>
<keyword evidence="3 6" id="KW-1133">Transmembrane helix</keyword>
<evidence type="ECO:0000256" key="4">
    <source>
        <dbReference type="ARBA" id="ARBA00023136"/>
    </source>
</evidence>
<accession>A0A5D3B234</accession>
<keyword evidence="2 6" id="KW-0812">Transmembrane</keyword>
<dbReference type="Gene3D" id="1.20.1250.20">
    <property type="entry name" value="MFS general substrate transporter like domains"/>
    <property type="match status" value="1"/>
</dbReference>
<dbReference type="EMBL" id="NIDF01000026">
    <property type="protein sequence ID" value="TYJ56293.1"/>
    <property type="molecule type" value="Genomic_DNA"/>
</dbReference>
<feature type="compositionally biased region" description="Polar residues" evidence="5">
    <location>
        <begin position="1"/>
        <end position="10"/>
    </location>
</feature>
<feature type="region of interest" description="Disordered" evidence="5">
    <location>
        <begin position="591"/>
        <end position="637"/>
    </location>
</feature>
<feature type="transmembrane region" description="Helical" evidence="6">
    <location>
        <begin position="166"/>
        <end position="187"/>
    </location>
</feature>
<dbReference type="InterPro" id="IPR020846">
    <property type="entry name" value="MFS_dom"/>
</dbReference>
<reference evidence="8 9" key="1">
    <citation type="submission" date="2017-05" db="EMBL/GenBank/DDBJ databases">
        <title>The Genome Sequence of Tsuchiyaea wingfieldii DSM 27421.</title>
        <authorList>
            <person name="Cuomo C."/>
            <person name="Passer A."/>
            <person name="Billmyre B."/>
            <person name="Heitman J."/>
        </authorList>
    </citation>
    <scope>NUCLEOTIDE SEQUENCE [LARGE SCALE GENOMIC DNA]</scope>
    <source>
        <strain evidence="8 9">DSM 27421</strain>
    </source>
</reference>
<organism evidence="8 9">
    <name type="scientific">Cryptococcus floricola</name>
    <dbReference type="NCBI Taxonomy" id="2591691"/>
    <lineage>
        <taxon>Eukaryota</taxon>
        <taxon>Fungi</taxon>
        <taxon>Dikarya</taxon>
        <taxon>Basidiomycota</taxon>
        <taxon>Agaricomycotina</taxon>
        <taxon>Tremellomycetes</taxon>
        <taxon>Tremellales</taxon>
        <taxon>Cryptococcaceae</taxon>
        <taxon>Cryptococcus</taxon>
    </lineage>
</organism>
<dbReference type="PRINTS" id="PR01036">
    <property type="entry name" value="TCRTETB"/>
</dbReference>
<dbReference type="PROSITE" id="PS50850">
    <property type="entry name" value="MFS"/>
    <property type="match status" value="1"/>
</dbReference>
<feature type="transmembrane region" description="Helical" evidence="6">
    <location>
        <begin position="73"/>
        <end position="98"/>
    </location>
</feature>
<feature type="compositionally biased region" description="Low complexity" evidence="5">
    <location>
        <begin position="21"/>
        <end position="42"/>
    </location>
</feature>
<comment type="caution">
    <text evidence="8">The sequence shown here is derived from an EMBL/GenBank/DDBJ whole genome shotgun (WGS) entry which is preliminary data.</text>
</comment>
<feature type="transmembrane region" description="Helical" evidence="6">
    <location>
        <begin position="439"/>
        <end position="458"/>
    </location>
</feature>
<dbReference type="FunFam" id="1.20.1720.10:FF:000012">
    <property type="entry name" value="MFS toxin efflux pump (AflT)"/>
    <property type="match status" value="1"/>
</dbReference>
<evidence type="ECO:0000256" key="6">
    <source>
        <dbReference type="SAM" id="Phobius"/>
    </source>
</evidence>
<feature type="transmembrane region" description="Helical" evidence="6">
    <location>
        <begin position="303"/>
        <end position="325"/>
    </location>
</feature>
<keyword evidence="9" id="KW-1185">Reference proteome</keyword>
<evidence type="ECO:0000256" key="3">
    <source>
        <dbReference type="ARBA" id="ARBA00022989"/>
    </source>
</evidence>
<keyword evidence="4 6" id="KW-0472">Membrane</keyword>
<comment type="subcellular location">
    <subcellularLocation>
        <location evidence="1">Membrane</location>
        <topology evidence="1">Multi-pass membrane protein</topology>
    </subcellularLocation>
</comment>
<feature type="transmembrane region" description="Helical" evidence="6">
    <location>
        <begin position="141"/>
        <end position="160"/>
    </location>
</feature>
<evidence type="ECO:0000313" key="8">
    <source>
        <dbReference type="EMBL" id="TYJ56293.1"/>
    </source>
</evidence>
<dbReference type="Proteomes" id="UP000322245">
    <property type="component" value="Unassembled WGS sequence"/>
</dbReference>
<feature type="transmembrane region" description="Helical" evidence="6">
    <location>
        <begin position="233"/>
        <end position="256"/>
    </location>
</feature>
<dbReference type="GO" id="GO:0005886">
    <property type="term" value="C:plasma membrane"/>
    <property type="evidence" value="ECO:0007669"/>
    <property type="project" value="TreeGrafter"/>
</dbReference>
<dbReference type="Gene3D" id="1.20.1720.10">
    <property type="entry name" value="Multidrug resistance protein D"/>
    <property type="match status" value="1"/>
</dbReference>
<evidence type="ECO:0000256" key="2">
    <source>
        <dbReference type="ARBA" id="ARBA00022692"/>
    </source>
</evidence>
<feature type="transmembrane region" description="Helical" evidence="6">
    <location>
        <begin position="110"/>
        <end position="129"/>
    </location>
</feature>